<dbReference type="Proteomes" id="UP000246402">
    <property type="component" value="Segment"/>
</dbReference>
<organism evidence="2 3">
    <name type="scientific">Escherichia phage RCS47</name>
    <dbReference type="NCBI Taxonomy" id="1590550"/>
    <lineage>
        <taxon>Viruses</taxon>
        <taxon>Duplodnaviria</taxon>
        <taxon>Heunggongvirae</taxon>
        <taxon>Uroviricota</taxon>
        <taxon>Caudoviricetes</taxon>
        <taxon>Punavirus</taxon>
        <taxon>Punavirus RCS47</taxon>
    </lineage>
</organism>
<dbReference type="EMBL" id="FO818745">
    <property type="protein sequence ID" value="CDN90815.1"/>
    <property type="molecule type" value="Genomic_DNA"/>
</dbReference>
<dbReference type="CDD" id="cd14737">
    <property type="entry name" value="PAAR_1"/>
    <property type="match status" value="1"/>
</dbReference>
<dbReference type="OrthoDB" id="23989at10239"/>
<evidence type="ECO:0000256" key="1">
    <source>
        <dbReference type="SAM" id="MobiDB-lite"/>
    </source>
</evidence>
<feature type="region of interest" description="Disordered" evidence="1">
    <location>
        <begin position="1"/>
        <end position="26"/>
    </location>
</feature>
<proteinExistence type="predicted"/>
<reference evidence="2 3" key="1">
    <citation type="journal article" date="2014" name="Antimicrob. Agents Chemother.">
        <title>Characterization of a P1-Like Bacteriophage Carrying an SHV-2 Extended-Spectrum ?-Lactamase from an Escherichia coli Strain.</title>
        <authorList>
            <person name="Billard-Pomares T."/>
            <person name="Fouteau S."/>
            <person name="Jacquet M.E."/>
            <person name="Roche D."/>
            <person name="Barbe V."/>
            <person name="Castellanos M."/>
            <person name="Bouet J.Y."/>
            <person name="Cruveiller S."/>
            <person name="Medigue C."/>
            <person name="Blanco J."/>
            <person name="Clermont O."/>
            <person name="Denamur E."/>
            <person name="Branger C."/>
        </authorList>
    </citation>
    <scope>NUCLEOTIDE SEQUENCE [LARGE SCALE GENOMIC DNA]</scope>
</reference>
<evidence type="ECO:0000313" key="3">
    <source>
        <dbReference type="Proteomes" id="UP000246402"/>
    </source>
</evidence>
<gene>
    <name evidence="2" type="ORF">EC725RCS47_p0069</name>
</gene>
<keyword evidence="3" id="KW-1185">Reference proteome</keyword>
<evidence type="ECO:0000313" key="2">
    <source>
        <dbReference type="EMBL" id="CDN90815.1"/>
    </source>
</evidence>
<dbReference type="Gene3D" id="2.60.200.60">
    <property type="match status" value="1"/>
</dbReference>
<sequence>MASIATKDSICSGHGGFPSRPPVESEPLLKVNGVEVLVDGKQYAQHTDGNSTHGGQAISTRAWFTVNGKGIVCVGDPVSCGSTVAAGDGLVQVS</sequence>
<protein>
    <submittedName>
        <fullName evidence="2">Uncharacterized protein</fullName>
    </submittedName>
</protein>
<name>A0A077SLP7_9CAUD</name>
<accession>A0A077SLP7</accession>